<organism evidence="1 2">
    <name type="scientific">Pseudomonas chlororaphis</name>
    <dbReference type="NCBI Taxonomy" id="587753"/>
    <lineage>
        <taxon>Bacteria</taxon>
        <taxon>Pseudomonadati</taxon>
        <taxon>Pseudomonadota</taxon>
        <taxon>Gammaproteobacteria</taxon>
        <taxon>Pseudomonadales</taxon>
        <taxon>Pseudomonadaceae</taxon>
        <taxon>Pseudomonas</taxon>
    </lineage>
</organism>
<accession>A0A0D5XX63</accession>
<sequence>MLAAILRALETLRVYRSLALLDSGYKARGPLDIPRPRACVAAAEL</sequence>
<evidence type="ECO:0000313" key="2">
    <source>
        <dbReference type="Proteomes" id="UP000032748"/>
    </source>
</evidence>
<gene>
    <name evidence="1" type="ORF">PCL1606_22150</name>
</gene>
<protein>
    <submittedName>
        <fullName evidence="1">Uncharacterized protein</fullName>
    </submittedName>
</protein>
<dbReference type="AlphaFoldDB" id="A0A0D5XX63"/>
<name>A0A0D5XX63_9PSED</name>
<proteinExistence type="predicted"/>
<dbReference type="Proteomes" id="UP000032748">
    <property type="component" value="Chromosome"/>
</dbReference>
<evidence type="ECO:0000313" key="1">
    <source>
        <dbReference type="EMBL" id="AKA23668.1"/>
    </source>
</evidence>
<dbReference type="KEGG" id="pcz:PCL1606_22150"/>
<dbReference type="EMBL" id="CP011110">
    <property type="protein sequence ID" value="AKA23668.1"/>
    <property type="molecule type" value="Genomic_DNA"/>
</dbReference>
<reference evidence="1 2" key="1">
    <citation type="journal article" date="2015" name="Mol. Plant Microbe Interact.">
        <title>Comparative Genomic Analysis of Pseudomonas chlororaphis PCL1606 Reveals New Insight into Antifungal Compounds Involved in Biocontrol.</title>
        <authorList>
            <person name="Calderon C.E."/>
            <person name="Ramos C."/>
            <person name="de Vicente A."/>
            <person name="Cazorla F.M."/>
        </authorList>
    </citation>
    <scope>NUCLEOTIDE SEQUENCE [LARGE SCALE GENOMIC DNA]</scope>
    <source>
        <strain evidence="1 2">PCL1606</strain>
    </source>
</reference>
<dbReference type="PATRIC" id="fig|587753.10.peg.2212"/>